<reference evidence="2 3" key="1">
    <citation type="journal article" date="2019" name="Emerg. Microbes Infect.">
        <title>Comprehensive subspecies identification of 175 nontuberculous mycobacteria species based on 7547 genomic profiles.</title>
        <authorList>
            <person name="Matsumoto Y."/>
            <person name="Kinjo T."/>
            <person name="Motooka D."/>
            <person name="Nabeya D."/>
            <person name="Jung N."/>
            <person name="Uechi K."/>
            <person name="Horii T."/>
            <person name="Iida T."/>
            <person name="Fujita J."/>
            <person name="Nakamura S."/>
        </authorList>
    </citation>
    <scope>NUCLEOTIDE SEQUENCE [LARGE SCALE GENOMIC DNA]</scope>
    <source>
        <strain evidence="2 3">JCM 14738</strain>
    </source>
</reference>
<evidence type="ECO:0000313" key="3">
    <source>
        <dbReference type="Proteomes" id="UP000467385"/>
    </source>
</evidence>
<organism evidence="2 3">
    <name type="scientific">Mycobacterium conspicuum</name>
    <dbReference type="NCBI Taxonomy" id="44010"/>
    <lineage>
        <taxon>Bacteria</taxon>
        <taxon>Bacillati</taxon>
        <taxon>Actinomycetota</taxon>
        <taxon>Actinomycetes</taxon>
        <taxon>Mycobacteriales</taxon>
        <taxon>Mycobacteriaceae</taxon>
        <taxon>Mycobacterium</taxon>
    </lineage>
</organism>
<dbReference type="AlphaFoldDB" id="A0A7I7Y797"/>
<evidence type="ECO:0000256" key="1">
    <source>
        <dbReference type="SAM" id="MobiDB-lite"/>
    </source>
</evidence>
<feature type="region of interest" description="Disordered" evidence="1">
    <location>
        <begin position="26"/>
        <end position="51"/>
    </location>
</feature>
<name>A0A7I7Y797_9MYCO</name>
<dbReference type="EMBL" id="AP022613">
    <property type="protein sequence ID" value="BBZ36993.1"/>
    <property type="molecule type" value="Genomic_DNA"/>
</dbReference>
<gene>
    <name evidence="2" type="ORF">MCNS_00560</name>
</gene>
<dbReference type="Proteomes" id="UP000467385">
    <property type="component" value="Chromosome"/>
</dbReference>
<evidence type="ECO:0000313" key="2">
    <source>
        <dbReference type="EMBL" id="BBZ36993.1"/>
    </source>
</evidence>
<keyword evidence="3" id="KW-1185">Reference proteome</keyword>
<sequence length="51" mass="5906">MRETTSINEIRTAIKELSVRAELAHKEGREADATEIEQRIQGYRDELGHRP</sequence>
<proteinExistence type="predicted"/>
<dbReference type="RefSeq" id="WP_169721533.1">
    <property type="nucleotide sequence ID" value="NZ_AP022613.1"/>
</dbReference>
<accession>A0A7I7Y797</accession>
<protein>
    <submittedName>
        <fullName evidence="2">Uncharacterized protein</fullName>
    </submittedName>
</protein>